<keyword evidence="2" id="KW-1185">Reference proteome</keyword>
<gene>
    <name evidence="1" type="ORF">C7456_10220</name>
</gene>
<sequence length="371" mass="40543">MPAIARIIEGWSGKAWASLSLADGNPDDRGEMQVRAEGLPKRMRTKAWPLARRLRWPAAMAALCLCAALAPSAAPAQDAPAPRQSLDDAWWTGPMLANSAATLPQGHFLVEPYLYDVSSHGVDGYGSLTYMLYGVTDRLTVGLVPVFGYNRVDGGPDSRGIGAGDLSVQAQYRLHQFREGSWLPTVSLQLQETLPTGKYDRLGRRPADGMGGGAHATTLQLNTQTYFWLPSGRILRMRFNVAQTWSRHADVRGVSVYGTPEGFRGRARPGDSFYANAAWEYSLTRRWVLALDLAWRRNASTRVDGVLSDPDAAMPPRTLRARSGRSDAYSIAPAVEYNFSANLGVLFGTRVITGHRAPTTITPAVALNYVH</sequence>
<dbReference type="Pfam" id="PF13557">
    <property type="entry name" value="Phenol_MetA_deg"/>
    <property type="match status" value="1"/>
</dbReference>
<reference evidence="1 2" key="1">
    <citation type="submission" date="2018-05" db="EMBL/GenBank/DDBJ databases">
        <title>Genomic Encyclopedia of Type Strains, Phase IV (KMG-IV): sequencing the most valuable type-strain genomes for metagenomic binning, comparative biology and taxonomic classification.</title>
        <authorList>
            <person name="Goeker M."/>
        </authorList>
    </citation>
    <scope>NUCLEOTIDE SEQUENCE [LARGE SCALE GENOMIC DNA]</scope>
    <source>
        <strain evidence="1 2">DSM 14263</strain>
    </source>
</reference>
<comment type="caution">
    <text evidence="1">The sequence shown here is derived from an EMBL/GenBank/DDBJ whole genome shotgun (WGS) entry which is preliminary data.</text>
</comment>
<evidence type="ECO:0000313" key="2">
    <source>
        <dbReference type="Proteomes" id="UP000245812"/>
    </source>
</evidence>
<proteinExistence type="predicted"/>
<evidence type="ECO:0000313" key="1">
    <source>
        <dbReference type="EMBL" id="PWK92287.1"/>
    </source>
</evidence>
<dbReference type="AlphaFoldDB" id="A0A316IF80"/>
<name>A0A316IF80_9GAMM</name>
<organism evidence="1 2">
    <name type="scientific">Fulvimonas soli</name>
    <dbReference type="NCBI Taxonomy" id="155197"/>
    <lineage>
        <taxon>Bacteria</taxon>
        <taxon>Pseudomonadati</taxon>
        <taxon>Pseudomonadota</taxon>
        <taxon>Gammaproteobacteria</taxon>
        <taxon>Lysobacterales</taxon>
        <taxon>Rhodanobacteraceae</taxon>
        <taxon>Fulvimonas</taxon>
    </lineage>
</organism>
<dbReference type="EMBL" id="QGHC01000002">
    <property type="protein sequence ID" value="PWK92287.1"/>
    <property type="molecule type" value="Genomic_DNA"/>
</dbReference>
<protein>
    <submittedName>
        <fullName evidence="1">Uncharacterized protein</fullName>
    </submittedName>
</protein>
<dbReference type="InterPro" id="IPR025737">
    <property type="entry name" value="FApF"/>
</dbReference>
<dbReference type="Proteomes" id="UP000245812">
    <property type="component" value="Unassembled WGS sequence"/>
</dbReference>
<accession>A0A316IF80</accession>